<gene>
    <name evidence="3" type="ORF">SAMN04487946_10657</name>
</gene>
<evidence type="ECO:0000313" key="3">
    <source>
        <dbReference type="EMBL" id="SDY08392.1"/>
    </source>
</evidence>
<evidence type="ECO:0000256" key="1">
    <source>
        <dbReference type="SAM" id="MobiDB-lite"/>
    </source>
</evidence>
<evidence type="ECO:0000259" key="2">
    <source>
        <dbReference type="Pfam" id="PF01425"/>
    </source>
</evidence>
<dbReference type="STRING" id="660517.SAMN04487946_10657"/>
<protein>
    <submittedName>
        <fullName evidence="3">Asp-tRNAAsn/Glu-tRNAGln amidotransferase A subunit</fullName>
    </submittedName>
</protein>
<keyword evidence="3" id="KW-0808">Transferase</keyword>
<dbReference type="PANTHER" id="PTHR42678">
    <property type="entry name" value="AMIDASE"/>
    <property type="match status" value="1"/>
</dbReference>
<dbReference type="GO" id="GO:0016740">
    <property type="term" value="F:transferase activity"/>
    <property type="evidence" value="ECO:0007669"/>
    <property type="project" value="UniProtKB-KW"/>
</dbReference>
<dbReference type="Pfam" id="PF01425">
    <property type="entry name" value="Amidase"/>
    <property type="match status" value="1"/>
</dbReference>
<dbReference type="Gene3D" id="3.90.1300.10">
    <property type="entry name" value="Amidase signature (AS) domain"/>
    <property type="match status" value="1"/>
</dbReference>
<dbReference type="InterPro" id="IPR020556">
    <property type="entry name" value="Amidase_CS"/>
</dbReference>
<keyword evidence="4" id="KW-1185">Reference proteome</keyword>
<sequence>MASPDSPPRLEEATVSDIHRAMAAGDLTARELTEWHLDRIDRFDDRLGAFIHVSADVRDRLEELDERFEAEGPVGPLHGIPVVLKDNVDVAGTPTTAGSQALANAFPPDDATIVRRLREAGAVVLGKTNLDEFARGGDGYSPLGGQIHNPYDLDRHPGGSSGGTAVALAANLAVVGMGTDTGGSVRLPAAYTNTVGLRPTVGLVSRDGIVPNALTHDTAGPMARTVEDVAAVLDAIAGYDPADRATARGHGRRPGPPEGSYRDSLREDALDGARIGLLSGTVEAAHDEVTTVLAEAEREMGRLGATLERTTVPDTDPGEAWRDLNLVNREFARDLDAYLPTLEGDAVPSTLDELIESGQFRDDYEETFRECADVDAGALGANVEYLRRRVGLGEFRDRVLEVFAADDLDALVYPTAAVPPAPVGENVPVSALNTTLTAAAGLPALTVPAGFTDEEGLPVGIEFAGRPFGEADLLGIGYSYEQGTGHRRPPDAFRSAAD</sequence>
<organism evidence="3 4">
    <name type="scientific">Halobellus clavatus</name>
    <dbReference type="NCBI Taxonomy" id="660517"/>
    <lineage>
        <taxon>Archaea</taxon>
        <taxon>Methanobacteriati</taxon>
        <taxon>Methanobacteriota</taxon>
        <taxon>Stenosarchaea group</taxon>
        <taxon>Halobacteria</taxon>
        <taxon>Halobacteriales</taxon>
        <taxon>Haloferacaceae</taxon>
        <taxon>Halobellus</taxon>
    </lineage>
</organism>
<dbReference type="AlphaFoldDB" id="A0A1H3GYN1"/>
<feature type="domain" description="Amidase" evidence="2">
    <location>
        <begin position="31"/>
        <end position="474"/>
    </location>
</feature>
<evidence type="ECO:0000313" key="4">
    <source>
        <dbReference type="Proteomes" id="UP000199170"/>
    </source>
</evidence>
<dbReference type="InterPro" id="IPR036928">
    <property type="entry name" value="AS_sf"/>
</dbReference>
<feature type="region of interest" description="Disordered" evidence="1">
    <location>
        <begin position="243"/>
        <end position="264"/>
    </location>
</feature>
<reference evidence="4" key="1">
    <citation type="submission" date="2016-10" db="EMBL/GenBank/DDBJ databases">
        <authorList>
            <person name="Varghese N."/>
            <person name="Submissions S."/>
        </authorList>
    </citation>
    <scope>NUCLEOTIDE SEQUENCE [LARGE SCALE GENOMIC DNA]</scope>
    <source>
        <strain evidence="4">CGMCC 1.10118</strain>
    </source>
</reference>
<dbReference type="Proteomes" id="UP000199170">
    <property type="component" value="Unassembled WGS sequence"/>
</dbReference>
<accession>A0A1H3GYN1</accession>
<proteinExistence type="predicted"/>
<dbReference type="SUPFAM" id="SSF75304">
    <property type="entry name" value="Amidase signature (AS) enzymes"/>
    <property type="match status" value="1"/>
</dbReference>
<dbReference type="InterPro" id="IPR023631">
    <property type="entry name" value="Amidase_dom"/>
</dbReference>
<dbReference type="RefSeq" id="WP_089767168.1">
    <property type="nucleotide sequence ID" value="NZ_FNPB01000006.1"/>
</dbReference>
<dbReference type="EMBL" id="FNPB01000006">
    <property type="protein sequence ID" value="SDY08392.1"/>
    <property type="molecule type" value="Genomic_DNA"/>
</dbReference>
<dbReference type="PROSITE" id="PS00571">
    <property type="entry name" value="AMIDASES"/>
    <property type="match status" value="1"/>
</dbReference>
<dbReference type="OrthoDB" id="359273at2157"/>
<dbReference type="PANTHER" id="PTHR42678:SF34">
    <property type="entry name" value="OS04G0183300 PROTEIN"/>
    <property type="match status" value="1"/>
</dbReference>
<name>A0A1H3GYN1_9EURY</name>